<dbReference type="EMBL" id="JBAMIC010000001">
    <property type="protein sequence ID" value="KAK7115807.1"/>
    <property type="molecule type" value="Genomic_DNA"/>
</dbReference>
<dbReference type="InterPro" id="IPR052956">
    <property type="entry name" value="Mesenchyme-surface_protein"/>
</dbReference>
<comment type="caution">
    <text evidence="3">The sequence shown here is derived from an EMBL/GenBank/DDBJ whole genome shotgun (WGS) entry which is preliminary data.</text>
</comment>
<feature type="domain" description="Choice-of-anchor I" evidence="2">
    <location>
        <begin position="161"/>
        <end position="503"/>
    </location>
</feature>
<name>A0AAN9C1V0_9CAEN</name>
<gene>
    <name evidence="3" type="ORF">V1264_001618</name>
</gene>
<dbReference type="InterPro" id="IPR055188">
    <property type="entry name" value="Choice_anch_I"/>
</dbReference>
<sequence length="569" mass="62668">MGYLCLLLPLFLAATAWSKFVLQPGPFLKLPDRNNRYTVNNGAANKASYDNQENYLYVIGYKADLLHIVNMTDPNTPQLIASKYFQMVNMGLPDSVKVCRGGTNREFLAISFESVGQLEKSHVYLFQLFDSTNYDGPLVNLKAHATVEGFDPRDMGWKRDCSELLVLSEGNPHEVNGIFTDPPATMDILIPSFGNNVDKITVPIIESDLEAANVRYIFQQCEGDGDSTERSSRVQDLEPKAVYVDRNDIAFVVFQDNNAMGTLNMSDPFAKMQYYDLGRKDWSSFGLDGSYDDGGLNLKSRMLQSFYQPRDLDGVYVDGKLWLVTADAGSIRKYSLSSCSFDESSTARNWNQPFADGLTAAEVQQLDSDMNSNAEIGRLSVSKLRQSSDGWDSAFQGYDFVCTYGGRGFSIIDPATMSRVFDSGDDFERYYTSLDATEPQKAIFNAKVGGYSTAQSSQVDRASPEQGPQPSNIAVVQRSDSTSLVVIANGVTGGLYTYSVTSGPVVNFEGFVRRGQPGLSWTEAYAMDSDAVGEPHITDLLTFEDQGQTTVVAVSSTAGAISIYRVEEV</sequence>
<keyword evidence="4" id="KW-1185">Reference proteome</keyword>
<proteinExistence type="predicted"/>
<dbReference type="PANTHER" id="PTHR46928">
    <property type="entry name" value="MESENCHYME-SPECIFIC CELL SURFACE GLYCOPROTEIN"/>
    <property type="match status" value="1"/>
</dbReference>
<organism evidence="3 4">
    <name type="scientific">Littorina saxatilis</name>
    <dbReference type="NCBI Taxonomy" id="31220"/>
    <lineage>
        <taxon>Eukaryota</taxon>
        <taxon>Metazoa</taxon>
        <taxon>Spiralia</taxon>
        <taxon>Lophotrochozoa</taxon>
        <taxon>Mollusca</taxon>
        <taxon>Gastropoda</taxon>
        <taxon>Caenogastropoda</taxon>
        <taxon>Littorinimorpha</taxon>
        <taxon>Littorinoidea</taxon>
        <taxon>Littorinidae</taxon>
        <taxon>Littorina</taxon>
    </lineage>
</organism>
<evidence type="ECO:0000313" key="4">
    <source>
        <dbReference type="Proteomes" id="UP001374579"/>
    </source>
</evidence>
<evidence type="ECO:0000256" key="1">
    <source>
        <dbReference type="SAM" id="SignalP"/>
    </source>
</evidence>
<feature type="signal peptide" evidence="1">
    <location>
        <begin position="1"/>
        <end position="18"/>
    </location>
</feature>
<evidence type="ECO:0000313" key="3">
    <source>
        <dbReference type="EMBL" id="KAK7115807.1"/>
    </source>
</evidence>
<accession>A0AAN9C1V0</accession>
<dbReference type="Pfam" id="PF22494">
    <property type="entry name" value="choice_anch_I"/>
    <property type="match status" value="1"/>
</dbReference>
<dbReference type="AlphaFoldDB" id="A0AAN9C1V0"/>
<dbReference type="PANTHER" id="PTHR46928:SF1">
    <property type="entry name" value="MESENCHYME-SPECIFIC CELL SURFACE GLYCOPROTEIN"/>
    <property type="match status" value="1"/>
</dbReference>
<protein>
    <recommendedName>
        <fullName evidence="2">Choice-of-anchor I domain-containing protein</fullName>
    </recommendedName>
</protein>
<reference evidence="3 4" key="1">
    <citation type="submission" date="2024-02" db="EMBL/GenBank/DDBJ databases">
        <title>Chromosome-scale genome assembly of the rough periwinkle Littorina saxatilis.</title>
        <authorList>
            <person name="De Jode A."/>
            <person name="Faria R."/>
            <person name="Formenti G."/>
            <person name="Sims Y."/>
            <person name="Smith T.P."/>
            <person name="Tracey A."/>
            <person name="Wood J.M.D."/>
            <person name="Zagrodzka Z.B."/>
            <person name="Johannesson K."/>
            <person name="Butlin R.K."/>
            <person name="Leder E.H."/>
        </authorList>
    </citation>
    <scope>NUCLEOTIDE SEQUENCE [LARGE SCALE GENOMIC DNA]</scope>
    <source>
        <strain evidence="3">Snail1</strain>
        <tissue evidence="3">Muscle</tissue>
    </source>
</reference>
<evidence type="ECO:0000259" key="2">
    <source>
        <dbReference type="Pfam" id="PF22494"/>
    </source>
</evidence>
<feature type="chain" id="PRO_5042821860" description="Choice-of-anchor I domain-containing protein" evidence="1">
    <location>
        <begin position="19"/>
        <end position="569"/>
    </location>
</feature>
<dbReference type="Proteomes" id="UP001374579">
    <property type="component" value="Unassembled WGS sequence"/>
</dbReference>
<keyword evidence="1" id="KW-0732">Signal</keyword>